<feature type="region of interest" description="Disordered" evidence="1">
    <location>
        <begin position="1"/>
        <end position="20"/>
    </location>
</feature>
<organism evidence="2 3">
    <name type="scientific">Rhynchophorus ferrugineus</name>
    <name type="common">Red palm weevil</name>
    <name type="synonym">Curculio ferrugineus</name>
    <dbReference type="NCBI Taxonomy" id="354439"/>
    <lineage>
        <taxon>Eukaryota</taxon>
        <taxon>Metazoa</taxon>
        <taxon>Ecdysozoa</taxon>
        <taxon>Arthropoda</taxon>
        <taxon>Hexapoda</taxon>
        <taxon>Insecta</taxon>
        <taxon>Pterygota</taxon>
        <taxon>Neoptera</taxon>
        <taxon>Endopterygota</taxon>
        <taxon>Coleoptera</taxon>
        <taxon>Polyphaga</taxon>
        <taxon>Cucujiformia</taxon>
        <taxon>Curculionidae</taxon>
        <taxon>Dryophthorinae</taxon>
        <taxon>Rhynchophorus</taxon>
    </lineage>
</organism>
<evidence type="ECO:0000256" key="1">
    <source>
        <dbReference type="SAM" id="MobiDB-lite"/>
    </source>
</evidence>
<name>A0A834MA74_RHYFE</name>
<dbReference type="EMBL" id="JAACXV010013805">
    <property type="protein sequence ID" value="KAF7272235.1"/>
    <property type="molecule type" value="Genomic_DNA"/>
</dbReference>
<dbReference type="AlphaFoldDB" id="A0A834MA74"/>
<keyword evidence="3" id="KW-1185">Reference proteome</keyword>
<evidence type="ECO:0000313" key="3">
    <source>
        <dbReference type="Proteomes" id="UP000625711"/>
    </source>
</evidence>
<comment type="caution">
    <text evidence="2">The sequence shown here is derived from an EMBL/GenBank/DDBJ whole genome shotgun (WGS) entry which is preliminary data.</text>
</comment>
<evidence type="ECO:0000313" key="2">
    <source>
        <dbReference type="EMBL" id="KAF7272235.1"/>
    </source>
</evidence>
<sequence>MENSPGGSRNPRITKQLSPNPALLLSRSDHRKSAALAVTNSTVGKALNLSPGLTSDKVQQGVLPPSLHPFLLVLDHPKRRPFYLRRKSGAGLVTRGRGTDLVRGLCSDAPLIRTPWRIQLEPSARLGAIDSRSILFTKKKQTKNLADVDAGSAGGVNWVSVAWR</sequence>
<feature type="compositionally biased region" description="Polar residues" evidence="1">
    <location>
        <begin position="1"/>
        <end position="19"/>
    </location>
</feature>
<proteinExistence type="predicted"/>
<protein>
    <submittedName>
        <fullName evidence="2">Uncharacterized protein</fullName>
    </submittedName>
</protein>
<accession>A0A834MA74</accession>
<reference evidence="2" key="1">
    <citation type="submission" date="2020-08" db="EMBL/GenBank/DDBJ databases">
        <title>Genome sequencing and assembly of the red palm weevil Rhynchophorus ferrugineus.</title>
        <authorList>
            <person name="Dias G.B."/>
            <person name="Bergman C.M."/>
            <person name="Manee M."/>
        </authorList>
    </citation>
    <scope>NUCLEOTIDE SEQUENCE</scope>
    <source>
        <strain evidence="2">AA-2017</strain>
        <tissue evidence="2">Whole larva</tissue>
    </source>
</reference>
<gene>
    <name evidence="2" type="ORF">GWI33_014971</name>
</gene>
<dbReference type="Proteomes" id="UP000625711">
    <property type="component" value="Unassembled WGS sequence"/>
</dbReference>